<keyword evidence="3" id="KW-1185">Reference proteome</keyword>
<feature type="domain" description="Reverse transcriptase zinc-binding" evidence="1">
    <location>
        <begin position="160"/>
        <end position="233"/>
    </location>
</feature>
<dbReference type="InterPro" id="IPR026960">
    <property type="entry name" value="RVT-Znf"/>
</dbReference>
<dbReference type="eggNOG" id="KOG1075">
    <property type="taxonomic scope" value="Eukaryota"/>
</dbReference>
<dbReference type="Proteomes" id="UP000008311">
    <property type="component" value="Unassembled WGS sequence"/>
</dbReference>
<dbReference type="AlphaFoldDB" id="B9S743"/>
<evidence type="ECO:0000259" key="1">
    <source>
        <dbReference type="Pfam" id="PF13966"/>
    </source>
</evidence>
<proteinExistence type="predicted"/>
<evidence type="ECO:0000313" key="3">
    <source>
        <dbReference type="Proteomes" id="UP000008311"/>
    </source>
</evidence>
<name>B9S743_RICCO</name>
<organism evidence="2 3">
    <name type="scientific">Ricinus communis</name>
    <name type="common">Castor bean</name>
    <dbReference type="NCBI Taxonomy" id="3988"/>
    <lineage>
        <taxon>Eukaryota</taxon>
        <taxon>Viridiplantae</taxon>
        <taxon>Streptophyta</taxon>
        <taxon>Embryophyta</taxon>
        <taxon>Tracheophyta</taxon>
        <taxon>Spermatophyta</taxon>
        <taxon>Magnoliopsida</taxon>
        <taxon>eudicotyledons</taxon>
        <taxon>Gunneridae</taxon>
        <taxon>Pentapetalae</taxon>
        <taxon>rosids</taxon>
        <taxon>fabids</taxon>
        <taxon>Malpighiales</taxon>
        <taxon>Euphorbiaceae</taxon>
        <taxon>Acalyphoideae</taxon>
        <taxon>Acalypheae</taxon>
        <taxon>Ricinus</taxon>
    </lineage>
</organism>
<dbReference type="InParanoid" id="B9S743"/>
<sequence>MGSLAHSLQKHLRGFNLALLSKQAWRVPLSSSFEREIFRNLKVIPLHGHGVAYVKESIFSSKTLGFQPCLISNLSNFRLLILVISLSVASFTRIDTFGKSHFCTNIFQPNQVKEILEVSLSTKNAIDRLKWHYHNSSRYSVGSGYFAWVHRERIGHHSNLQEATAVLHHCKNLWKMKIPNKIKIFIWKLFSIALPVGSSSASRLGADGSCIWCGAWKSRMHLFFLCPFSQHVWSLSPLRLLPSVFHLSDISLVWEKILLDIQTLSSNDHLPSCPAFILWHIWKARNASVFDNRWTSEQGLLHRALTDLDNFQPGT</sequence>
<gene>
    <name evidence="2" type="ORF">RCOM_1333450</name>
</gene>
<protein>
    <recommendedName>
        <fullName evidence="1">Reverse transcriptase zinc-binding domain-containing protein</fullName>
    </recommendedName>
</protein>
<accession>B9S743</accession>
<reference evidence="3" key="1">
    <citation type="journal article" date="2010" name="Nat. Biotechnol.">
        <title>Draft genome sequence of the oilseed species Ricinus communis.</title>
        <authorList>
            <person name="Chan A.P."/>
            <person name="Crabtree J."/>
            <person name="Zhao Q."/>
            <person name="Lorenzi H."/>
            <person name="Orvis J."/>
            <person name="Puiu D."/>
            <person name="Melake-Berhan A."/>
            <person name="Jones K.M."/>
            <person name="Redman J."/>
            <person name="Chen G."/>
            <person name="Cahoon E.B."/>
            <person name="Gedil M."/>
            <person name="Stanke M."/>
            <person name="Haas B.J."/>
            <person name="Wortman J.R."/>
            <person name="Fraser-Liggett C.M."/>
            <person name="Ravel J."/>
            <person name="Rabinowicz P.D."/>
        </authorList>
    </citation>
    <scope>NUCLEOTIDE SEQUENCE [LARGE SCALE GENOMIC DNA]</scope>
    <source>
        <strain evidence="3">cv. Hale</strain>
    </source>
</reference>
<dbReference type="Pfam" id="PF13966">
    <property type="entry name" value="zf-RVT"/>
    <property type="match status" value="1"/>
</dbReference>
<dbReference type="EMBL" id="EQ973883">
    <property type="protein sequence ID" value="EEF40622.1"/>
    <property type="molecule type" value="Genomic_DNA"/>
</dbReference>
<evidence type="ECO:0000313" key="2">
    <source>
        <dbReference type="EMBL" id="EEF40622.1"/>
    </source>
</evidence>